<gene>
    <name evidence="2" type="ORF">JI435_423030</name>
</gene>
<evidence type="ECO:0000313" key="3">
    <source>
        <dbReference type="Proteomes" id="UP000663193"/>
    </source>
</evidence>
<dbReference type="EMBL" id="CP069041">
    <property type="protein sequence ID" value="QRD05994.1"/>
    <property type="molecule type" value="Genomic_DNA"/>
</dbReference>
<feature type="compositionally biased region" description="Polar residues" evidence="1">
    <location>
        <begin position="26"/>
        <end position="36"/>
    </location>
</feature>
<protein>
    <submittedName>
        <fullName evidence="2">Uncharacterized protein</fullName>
    </submittedName>
</protein>
<organism evidence="2 3">
    <name type="scientific">Phaeosphaeria nodorum (strain SN15 / ATCC MYA-4574 / FGSC 10173)</name>
    <name type="common">Glume blotch fungus</name>
    <name type="synonym">Parastagonospora nodorum</name>
    <dbReference type="NCBI Taxonomy" id="321614"/>
    <lineage>
        <taxon>Eukaryota</taxon>
        <taxon>Fungi</taxon>
        <taxon>Dikarya</taxon>
        <taxon>Ascomycota</taxon>
        <taxon>Pezizomycotina</taxon>
        <taxon>Dothideomycetes</taxon>
        <taxon>Pleosporomycetidae</taxon>
        <taxon>Pleosporales</taxon>
        <taxon>Pleosporineae</taxon>
        <taxon>Phaeosphaeriaceae</taxon>
        <taxon>Parastagonospora</taxon>
    </lineage>
</organism>
<dbReference type="Proteomes" id="UP000663193">
    <property type="component" value="Chromosome 19"/>
</dbReference>
<evidence type="ECO:0000313" key="2">
    <source>
        <dbReference type="EMBL" id="QRD05994.1"/>
    </source>
</evidence>
<feature type="region of interest" description="Disordered" evidence="1">
    <location>
        <begin position="17"/>
        <end position="52"/>
    </location>
</feature>
<accession>A0A7U2IA27</accession>
<keyword evidence="3" id="KW-1185">Reference proteome</keyword>
<name>A0A7U2IA27_PHANO</name>
<dbReference type="VEuPathDB" id="FungiDB:JI435_423030"/>
<proteinExistence type="predicted"/>
<sequence length="52" mass="5787">MCNQFITNNTATARLAASISEHQRRPQCTRTVPSSTHIHHHGPNPSVQRPCP</sequence>
<dbReference type="AlphaFoldDB" id="A0A7U2IA27"/>
<evidence type="ECO:0000256" key="1">
    <source>
        <dbReference type="SAM" id="MobiDB-lite"/>
    </source>
</evidence>
<reference evidence="3" key="1">
    <citation type="journal article" date="2021" name="BMC Genomics">
        <title>Chromosome-level genome assembly and manually-curated proteome of model necrotroph Parastagonospora nodorum Sn15 reveals a genome-wide trove of candidate effector homologs, and redundancy of virulence-related functions within an accessory chromosome.</title>
        <authorList>
            <person name="Bertazzoni S."/>
            <person name="Jones D.A.B."/>
            <person name="Phan H.T."/>
            <person name="Tan K.-C."/>
            <person name="Hane J.K."/>
        </authorList>
    </citation>
    <scope>NUCLEOTIDE SEQUENCE [LARGE SCALE GENOMIC DNA]</scope>
    <source>
        <strain evidence="3">SN15 / ATCC MYA-4574 / FGSC 10173)</strain>
    </source>
</reference>